<name>A0ABQ1HYK1_9ALTE</name>
<keyword evidence="10 16" id="KW-0418">Kinase</keyword>
<evidence type="ECO:0000256" key="8">
    <source>
        <dbReference type="ARBA" id="ARBA00022679"/>
    </source>
</evidence>
<dbReference type="NCBIfam" id="TIGR00235">
    <property type="entry name" value="udk"/>
    <property type="match status" value="1"/>
</dbReference>
<comment type="pathway">
    <text evidence="2 16 17">Pyrimidine metabolism; UMP biosynthesis via salvage pathway; UMP from uridine: step 1/1.</text>
</comment>
<evidence type="ECO:0000256" key="16">
    <source>
        <dbReference type="HAMAP-Rule" id="MF_00551"/>
    </source>
</evidence>
<evidence type="ECO:0000256" key="17">
    <source>
        <dbReference type="RuleBase" id="RU003825"/>
    </source>
</evidence>
<evidence type="ECO:0000256" key="7">
    <source>
        <dbReference type="ARBA" id="ARBA00022490"/>
    </source>
</evidence>
<keyword evidence="20" id="KW-1185">Reference proteome</keyword>
<dbReference type="Pfam" id="PF00485">
    <property type="entry name" value="PRK"/>
    <property type="match status" value="1"/>
</dbReference>
<dbReference type="PRINTS" id="PR00988">
    <property type="entry name" value="URIDINKINASE"/>
</dbReference>
<evidence type="ECO:0000256" key="2">
    <source>
        <dbReference type="ARBA" id="ARBA00004690"/>
    </source>
</evidence>
<dbReference type="EMBL" id="BMDY01000002">
    <property type="protein sequence ID" value="GGA95298.1"/>
    <property type="molecule type" value="Genomic_DNA"/>
</dbReference>
<keyword evidence="11 16" id="KW-0067">ATP-binding</keyword>
<keyword evidence="7 16" id="KW-0963">Cytoplasm</keyword>
<evidence type="ECO:0000259" key="18">
    <source>
        <dbReference type="Pfam" id="PF00485"/>
    </source>
</evidence>
<evidence type="ECO:0000256" key="6">
    <source>
        <dbReference type="ARBA" id="ARBA00021478"/>
    </source>
</evidence>
<evidence type="ECO:0000256" key="11">
    <source>
        <dbReference type="ARBA" id="ARBA00022840"/>
    </source>
</evidence>
<dbReference type="GO" id="GO:0016301">
    <property type="term" value="F:kinase activity"/>
    <property type="evidence" value="ECO:0007669"/>
    <property type="project" value="UniProtKB-KW"/>
</dbReference>
<evidence type="ECO:0000256" key="3">
    <source>
        <dbReference type="ARBA" id="ARBA00004784"/>
    </source>
</evidence>
<dbReference type="InterPro" id="IPR027417">
    <property type="entry name" value="P-loop_NTPase"/>
</dbReference>
<gene>
    <name evidence="16 19" type="primary">udk</name>
    <name evidence="19" type="ORF">GCM10007414_05100</name>
</gene>
<dbReference type="InterPro" id="IPR006083">
    <property type="entry name" value="PRK/URK"/>
</dbReference>
<keyword evidence="9 16" id="KW-0547">Nucleotide-binding</keyword>
<dbReference type="InterPro" id="IPR000764">
    <property type="entry name" value="Uridine_kinase-like"/>
</dbReference>
<evidence type="ECO:0000256" key="15">
    <source>
        <dbReference type="ARBA" id="ARBA00048909"/>
    </source>
</evidence>
<feature type="binding site" evidence="16">
    <location>
        <begin position="24"/>
        <end position="31"/>
    </location>
    <ligand>
        <name>ATP</name>
        <dbReference type="ChEBI" id="CHEBI:30616"/>
    </ligand>
</feature>
<dbReference type="PANTHER" id="PTHR10285">
    <property type="entry name" value="URIDINE KINASE"/>
    <property type="match status" value="1"/>
</dbReference>
<evidence type="ECO:0000256" key="9">
    <source>
        <dbReference type="ARBA" id="ARBA00022741"/>
    </source>
</evidence>
<dbReference type="SUPFAM" id="SSF52540">
    <property type="entry name" value="P-loop containing nucleoside triphosphate hydrolases"/>
    <property type="match status" value="1"/>
</dbReference>
<dbReference type="InterPro" id="IPR026008">
    <property type="entry name" value="Uridine_kinase"/>
</dbReference>
<evidence type="ECO:0000256" key="5">
    <source>
        <dbReference type="ARBA" id="ARBA00012137"/>
    </source>
</evidence>
<evidence type="ECO:0000313" key="20">
    <source>
        <dbReference type="Proteomes" id="UP000651977"/>
    </source>
</evidence>
<evidence type="ECO:0000256" key="12">
    <source>
        <dbReference type="ARBA" id="ARBA00030641"/>
    </source>
</evidence>
<feature type="domain" description="Phosphoribulokinase/uridine kinase" evidence="18">
    <location>
        <begin position="19"/>
        <end position="208"/>
    </location>
</feature>
<dbReference type="HAMAP" id="MF_00551">
    <property type="entry name" value="Uridine_kinase"/>
    <property type="match status" value="1"/>
</dbReference>
<comment type="catalytic activity">
    <reaction evidence="15 16 17">
        <text>uridine + ATP = UMP + ADP + H(+)</text>
        <dbReference type="Rhea" id="RHEA:16825"/>
        <dbReference type="ChEBI" id="CHEBI:15378"/>
        <dbReference type="ChEBI" id="CHEBI:16704"/>
        <dbReference type="ChEBI" id="CHEBI:30616"/>
        <dbReference type="ChEBI" id="CHEBI:57865"/>
        <dbReference type="ChEBI" id="CHEBI:456216"/>
        <dbReference type="EC" id="2.7.1.48"/>
    </reaction>
</comment>
<accession>A0ABQ1HYK1</accession>
<evidence type="ECO:0000256" key="1">
    <source>
        <dbReference type="ARBA" id="ARBA00004496"/>
    </source>
</evidence>
<keyword evidence="8 16" id="KW-0808">Transferase</keyword>
<dbReference type="NCBIfam" id="NF004018">
    <property type="entry name" value="PRK05480.1"/>
    <property type="match status" value="1"/>
</dbReference>
<reference evidence="20" key="1">
    <citation type="journal article" date="2019" name="Int. J. Syst. Evol. Microbiol.">
        <title>The Global Catalogue of Microorganisms (GCM) 10K type strain sequencing project: providing services to taxonomists for standard genome sequencing and annotation.</title>
        <authorList>
            <consortium name="The Broad Institute Genomics Platform"/>
            <consortium name="The Broad Institute Genome Sequencing Center for Infectious Disease"/>
            <person name="Wu L."/>
            <person name="Ma J."/>
        </authorList>
    </citation>
    <scope>NUCLEOTIDE SEQUENCE [LARGE SCALE GENOMIC DNA]</scope>
    <source>
        <strain evidence="20">CGMCC 1.10131</strain>
    </source>
</reference>
<protein>
    <recommendedName>
        <fullName evidence="6 16">Uridine kinase</fullName>
        <ecNumber evidence="5 16">2.7.1.48</ecNumber>
    </recommendedName>
    <alternativeName>
        <fullName evidence="12 16">Cytidine monophosphokinase</fullName>
    </alternativeName>
    <alternativeName>
        <fullName evidence="13 16">Uridine monophosphokinase</fullName>
    </alternativeName>
</protein>
<organism evidence="19 20">
    <name type="scientific">Agarivorans gilvus</name>
    <dbReference type="NCBI Taxonomy" id="680279"/>
    <lineage>
        <taxon>Bacteria</taxon>
        <taxon>Pseudomonadati</taxon>
        <taxon>Pseudomonadota</taxon>
        <taxon>Gammaproteobacteria</taxon>
        <taxon>Alteromonadales</taxon>
        <taxon>Alteromonadaceae</taxon>
        <taxon>Agarivorans</taxon>
    </lineage>
</organism>
<dbReference type="Gene3D" id="3.40.50.300">
    <property type="entry name" value="P-loop containing nucleotide triphosphate hydrolases"/>
    <property type="match status" value="1"/>
</dbReference>
<dbReference type="Proteomes" id="UP000651977">
    <property type="component" value="Unassembled WGS sequence"/>
</dbReference>
<comment type="similarity">
    <text evidence="4 16 17">Belongs to the uridine kinase family.</text>
</comment>
<comment type="pathway">
    <text evidence="3 16 17">Pyrimidine metabolism; CTP biosynthesis via salvage pathway; CTP from cytidine: step 1/3.</text>
</comment>
<comment type="subcellular location">
    <subcellularLocation>
        <location evidence="1 16 17">Cytoplasm</location>
    </subcellularLocation>
</comment>
<evidence type="ECO:0000256" key="4">
    <source>
        <dbReference type="ARBA" id="ARBA00005408"/>
    </source>
</evidence>
<evidence type="ECO:0000313" key="19">
    <source>
        <dbReference type="EMBL" id="GGA95298.1"/>
    </source>
</evidence>
<evidence type="ECO:0000256" key="13">
    <source>
        <dbReference type="ARBA" id="ARBA00031452"/>
    </source>
</evidence>
<dbReference type="EC" id="2.7.1.48" evidence="5 16"/>
<sequence length="223" mass="25352">MRQIYRAYSMQNQDHNIVVIGISGASASGKSLFSQTIVNDIRAELGDSCIAVINEDSYYKDQSHLTPEQRKLTNYDHPKSMDHDLLVSQLKLLKQGISIEQPQYSYKVNNRLPESKTVEPTKIIVLEGILLFTDPAIREQLDISIFVDTPLDICLARRIQRDVKERGRTLDSVLAQYNNTVRPMFLQFVEPSKQYADVIVPRGGKNRIAIDIINAKIRHLLAS</sequence>
<dbReference type="CDD" id="cd02023">
    <property type="entry name" value="UMPK"/>
    <property type="match status" value="1"/>
</dbReference>
<comment type="caution">
    <text evidence="19">The sequence shown here is derived from an EMBL/GenBank/DDBJ whole genome shotgun (WGS) entry which is preliminary data.</text>
</comment>
<evidence type="ECO:0000256" key="14">
    <source>
        <dbReference type="ARBA" id="ARBA00047436"/>
    </source>
</evidence>
<comment type="catalytic activity">
    <reaction evidence="14 17">
        <text>cytidine + ATP = CMP + ADP + H(+)</text>
        <dbReference type="Rhea" id="RHEA:24674"/>
        <dbReference type="ChEBI" id="CHEBI:15378"/>
        <dbReference type="ChEBI" id="CHEBI:17562"/>
        <dbReference type="ChEBI" id="CHEBI:30616"/>
        <dbReference type="ChEBI" id="CHEBI:60377"/>
        <dbReference type="ChEBI" id="CHEBI:456216"/>
        <dbReference type="EC" id="2.7.1.48"/>
    </reaction>
</comment>
<proteinExistence type="inferred from homology"/>
<evidence type="ECO:0000256" key="10">
    <source>
        <dbReference type="ARBA" id="ARBA00022777"/>
    </source>
</evidence>